<name>A0A8J3E1C4_9PROT</name>
<dbReference type="AlphaFoldDB" id="A0A8J3E1C4"/>
<dbReference type="RefSeq" id="WP_189041187.1">
    <property type="nucleotide sequence ID" value="NZ_BMJQ01000001.1"/>
</dbReference>
<keyword evidence="2" id="KW-1185">Reference proteome</keyword>
<dbReference type="Proteomes" id="UP000646365">
    <property type="component" value="Unassembled WGS sequence"/>
</dbReference>
<organism evidence="1 2">
    <name type="scientific">Aliidongia dinghuensis</name>
    <dbReference type="NCBI Taxonomy" id="1867774"/>
    <lineage>
        <taxon>Bacteria</taxon>
        <taxon>Pseudomonadati</taxon>
        <taxon>Pseudomonadota</taxon>
        <taxon>Alphaproteobacteria</taxon>
        <taxon>Rhodospirillales</taxon>
        <taxon>Dongiaceae</taxon>
        <taxon>Aliidongia</taxon>
    </lineage>
</organism>
<comment type="caution">
    <text evidence="1">The sequence shown here is derived from an EMBL/GenBank/DDBJ whole genome shotgun (WGS) entry which is preliminary data.</text>
</comment>
<proteinExistence type="predicted"/>
<dbReference type="EMBL" id="BMJQ01000001">
    <property type="protein sequence ID" value="GGE98723.1"/>
    <property type="molecule type" value="Genomic_DNA"/>
</dbReference>
<protein>
    <recommendedName>
        <fullName evidence="3">Peptidase M4 family protein</fullName>
    </recommendedName>
</protein>
<dbReference type="SUPFAM" id="SSF55486">
    <property type="entry name" value="Metalloproteases ('zincins'), catalytic domain"/>
    <property type="match status" value="1"/>
</dbReference>
<accession>A0A8J3E1C4</accession>
<gene>
    <name evidence="1" type="ORF">GCM10011611_00290</name>
</gene>
<reference evidence="1" key="2">
    <citation type="submission" date="2020-09" db="EMBL/GenBank/DDBJ databases">
        <authorList>
            <person name="Sun Q."/>
            <person name="Zhou Y."/>
        </authorList>
    </citation>
    <scope>NUCLEOTIDE SEQUENCE</scope>
    <source>
        <strain evidence="1">CGMCC 1.15725</strain>
    </source>
</reference>
<evidence type="ECO:0000313" key="2">
    <source>
        <dbReference type="Proteomes" id="UP000646365"/>
    </source>
</evidence>
<sequence>MTGITTGTRFRLFPKFAEGYAEPETVVLSPPRGTVGIGPSDSTMYAINALDKSSPYDPPVYMPPYQGPQLAPARPGPDGNFDHIPVESPEFPPAHLYGVTRFTLDVWERYLTRPVVWWHAAVYPRIELVPVVHWDNAHSGSGFIETGFRRNYLGRLEPFCFNLDVIAHETGHAILFSELGVPTPADIHAHFLAFHESFSDLIALITGLHFPSVAVRLLEQTGGNLYITNLVNRFGEISKSEQIRIVSNDVVMADVAGLVVRPDGTWVDPLGLYRDAHALAQPLTGAIFDILVEIFQDELAARRLIAPELDPRGWTRADVAEALEPISHETAAAFARFRAGFHQALVHARDVVGASMAFAIRTLHPETLTFDRVAWRFVQGAARAGAGKHLPAIVQHFLDRGIDPLIGERADAVAPGSPLWHRLPYAERMRRMTALRQICCGGIAGCGCRSMHDFVHARRLLRHDQRAVGTAIGTLS</sequence>
<evidence type="ECO:0000313" key="1">
    <source>
        <dbReference type="EMBL" id="GGE98723.1"/>
    </source>
</evidence>
<evidence type="ECO:0008006" key="3">
    <source>
        <dbReference type="Google" id="ProtNLM"/>
    </source>
</evidence>
<reference evidence="1" key="1">
    <citation type="journal article" date="2014" name="Int. J. Syst. Evol. Microbiol.">
        <title>Complete genome sequence of Corynebacterium casei LMG S-19264T (=DSM 44701T), isolated from a smear-ripened cheese.</title>
        <authorList>
            <consortium name="US DOE Joint Genome Institute (JGI-PGF)"/>
            <person name="Walter F."/>
            <person name="Albersmeier A."/>
            <person name="Kalinowski J."/>
            <person name="Ruckert C."/>
        </authorList>
    </citation>
    <scope>NUCLEOTIDE SEQUENCE</scope>
    <source>
        <strain evidence="1">CGMCC 1.15725</strain>
    </source>
</reference>